<dbReference type="PANTHER" id="PTHR11101:SF80">
    <property type="entry name" value="PHOSPHATE TRANSPORTER"/>
    <property type="match status" value="1"/>
</dbReference>
<dbReference type="Pfam" id="PF01384">
    <property type="entry name" value="PHO4"/>
    <property type="match status" value="1"/>
</dbReference>
<keyword evidence="3 7" id="KW-0592">Phosphate transport</keyword>
<feature type="transmembrane region" description="Helical" evidence="7">
    <location>
        <begin position="192"/>
        <end position="212"/>
    </location>
</feature>
<dbReference type="Proteomes" id="UP001175000">
    <property type="component" value="Unassembled WGS sequence"/>
</dbReference>
<keyword evidence="4 7" id="KW-0812">Transmembrane</keyword>
<feature type="transmembrane region" description="Helical" evidence="7">
    <location>
        <begin position="7"/>
        <end position="25"/>
    </location>
</feature>
<dbReference type="EMBL" id="JAULSU010000006">
    <property type="protein sequence ID" value="KAK0614448.1"/>
    <property type="molecule type" value="Genomic_DNA"/>
</dbReference>
<protein>
    <recommendedName>
        <fullName evidence="7">Phosphate transporter</fullName>
    </recommendedName>
</protein>
<feature type="transmembrane region" description="Helical" evidence="7">
    <location>
        <begin position="45"/>
        <end position="68"/>
    </location>
</feature>
<keyword evidence="9" id="KW-1185">Reference proteome</keyword>
<comment type="similarity">
    <text evidence="7">Belongs to the inorganic phosphate transporter (PiT) (TC 2.A.20) family.</text>
</comment>
<evidence type="ECO:0000256" key="3">
    <source>
        <dbReference type="ARBA" id="ARBA00022592"/>
    </source>
</evidence>
<proteinExistence type="inferred from homology"/>
<keyword evidence="5 7" id="KW-1133">Transmembrane helix</keyword>
<evidence type="ECO:0000256" key="1">
    <source>
        <dbReference type="ARBA" id="ARBA00004141"/>
    </source>
</evidence>
<evidence type="ECO:0000313" key="9">
    <source>
        <dbReference type="Proteomes" id="UP001175000"/>
    </source>
</evidence>
<evidence type="ECO:0000256" key="5">
    <source>
        <dbReference type="ARBA" id="ARBA00022989"/>
    </source>
</evidence>
<evidence type="ECO:0000313" key="8">
    <source>
        <dbReference type="EMBL" id="KAK0614448.1"/>
    </source>
</evidence>
<evidence type="ECO:0000256" key="7">
    <source>
        <dbReference type="RuleBase" id="RU363058"/>
    </source>
</evidence>
<dbReference type="GO" id="GO:0005315">
    <property type="term" value="F:phosphate transmembrane transporter activity"/>
    <property type="evidence" value="ECO:0007669"/>
    <property type="project" value="InterPro"/>
</dbReference>
<dbReference type="GO" id="GO:0016020">
    <property type="term" value="C:membrane"/>
    <property type="evidence" value="ECO:0007669"/>
    <property type="project" value="UniProtKB-SubCell"/>
</dbReference>
<evidence type="ECO:0000256" key="2">
    <source>
        <dbReference type="ARBA" id="ARBA00022448"/>
    </source>
</evidence>
<comment type="subcellular location">
    <subcellularLocation>
        <location evidence="1 7">Membrane</location>
        <topology evidence="1 7">Multi-pass membrane protein</topology>
    </subcellularLocation>
</comment>
<dbReference type="AlphaFoldDB" id="A0AA39WFI3"/>
<dbReference type="PANTHER" id="PTHR11101">
    <property type="entry name" value="PHOSPHATE TRANSPORTER"/>
    <property type="match status" value="1"/>
</dbReference>
<name>A0AA39WFI3_9PEZI</name>
<evidence type="ECO:0000256" key="6">
    <source>
        <dbReference type="ARBA" id="ARBA00023136"/>
    </source>
</evidence>
<accession>A0AA39WFI3</accession>
<gene>
    <name evidence="8" type="ORF">B0T14DRAFT_539914</name>
</gene>
<reference evidence="8" key="1">
    <citation type="submission" date="2023-06" db="EMBL/GenBank/DDBJ databases">
        <title>Genome-scale phylogeny and comparative genomics of the fungal order Sordariales.</title>
        <authorList>
            <consortium name="Lawrence Berkeley National Laboratory"/>
            <person name="Hensen N."/>
            <person name="Bonometti L."/>
            <person name="Westerberg I."/>
            <person name="Brannstrom I.O."/>
            <person name="Guillou S."/>
            <person name="Cros-Aarteil S."/>
            <person name="Calhoun S."/>
            <person name="Haridas S."/>
            <person name="Kuo A."/>
            <person name="Mondo S."/>
            <person name="Pangilinan J."/>
            <person name="Riley R."/>
            <person name="Labutti K."/>
            <person name="Andreopoulos B."/>
            <person name="Lipzen A."/>
            <person name="Chen C."/>
            <person name="Yanf M."/>
            <person name="Daum C."/>
            <person name="Ng V."/>
            <person name="Clum A."/>
            <person name="Steindorff A."/>
            <person name="Ohm R."/>
            <person name="Martin F."/>
            <person name="Silar P."/>
            <person name="Natvig D."/>
            <person name="Lalanne C."/>
            <person name="Gautier V."/>
            <person name="Ament-Velasquez S.L."/>
            <person name="Kruys A."/>
            <person name="Hutchinson M.I."/>
            <person name="Powell A.J."/>
            <person name="Barry K."/>
            <person name="Miller A.N."/>
            <person name="Grigoriev I.V."/>
            <person name="Debuchy R."/>
            <person name="Gladieux P."/>
            <person name="Thoren M.H."/>
            <person name="Johannesson H."/>
        </authorList>
    </citation>
    <scope>NUCLEOTIDE SEQUENCE</scope>
    <source>
        <strain evidence="8">CBS 606.72</strain>
    </source>
</reference>
<comment type="caution">
    <text evidence="8">The sequence shown here is derived from an EMBL/GenBank/DDBJ whole genome shotgun (WGS) entry which is preliminary data.</text>
</comment>
<dbReference type="GO" id="GO:0035435">
    <property type="term" value="P:phosphate ion transmembrane transport"/>
    <property type="evidence" value="ECO:0007669"/>
    <property type="project" value="TreeGrafter"/>
</dbReference>
<feature type="transmembrane region" description="Helical" evidence="7">
    <location>
        <begin position="156"/>
        <end position="180"/>
    </location>
</feature>
<dbReference type="InterPro" id="IPR001204">
    <property type="entry name" value="Phos_transporter"/>
</dbReference>
<feature type="transmembrane region" description="Helical" evidence="7">
    <location>
        <begin position="548"/>
        <end position="573"/>
    </location>
</feature>
<feature type="transmembrane region" description="Helical" evidence="7">
    <location>
        <begin position="80"/>
        <end position="105"/>
    </location>
</feature>
<comment type="function">
    <text evidence="7">Sodium-phosphate symporter.</text>
</comment>
<evidence type="ECO:0000256" key="4">
    <source>
        <dbReference type="ARBA" id="ARBA00022692"/>
    </source>
</evidence>
<sequence>MAVLHQYDYLFAIGTIFAFFDAYFLGANDVANSWATSVSARSLTYFQAMCAAAVMELAGCVGVGGHVASTIKNNIVDVDAFTSAPALLMLGMVCTVVSSSVWLGLATKIGFPVSTTHTVIGGIVGFGIAAVGTDGVKWISKGSGVDAINGGVVSVFASWLIAPCMAAVFAIILFTITKYLVLLRKDPVKRAFFLLPLYFGMTASLITTLLMTKGGSIKSDLSEQVNAGIIVSVGAGVAILVAVFWLPWLWRKIVLQDWQLSYWHVFLGPLLMRRGEVPPAPEGTTNGIRDYYADHLTLEELQAKRAAPGSVTASADPEITTIPAKSDETVIGSELKNAEPAPPPPRKSLVGPKPAGSNFSPKVLFWWLKFALFQGVDLDIVQLQKNKKDRLAGDLEMAHAGAAHYNNNVEHMYRFLQMMTAATASFTHGANDAANAVGPFSTIFAIWDSGELSGAKTAVPLWILGFLGVAMIIGLWTYGHKIMVNLGNRITLISPTRGFSCELGSTITIIIATRFGLPISTTQCITGATVGVGLCNGDWKTINWRMVAWIYFGWVVTVPMAGIISGCLMGLIINAPRWGMQ</sequence>
<keyword evidence="2 7" id="KW-0813">Transport</keyword>
<feature type="transmembrane region" description="Helical" evidence="7">
    <location>
        <begin position="227"/>
        <end position="250"/>
    </location>
</feature>
<keyword evidence="6 7" id="KW-0472">Membrane</keyword>
<feature type="transmembrane region" description="Helical" evidence="7">
    <location>
        <begin position="459"/>
        <end position="479"/>
    </location>
</feature>
<organism evidence="8 9">
    <name type="scientific">Immersiella caudata</name>
    <dbReference type="NCBI Taxonomy" id="314043"/>
    <lineage>
        <taxon>Eukaryota</taxon>
        <taxon>Fungi</taxon>
        <taxon>Dikarya</taxon>
        <taxon>Ascomycota</taxon>
        <taxon>Pezizomycotina</taxon>
        <taxon>Sordariomycetes</taxon>
        <taxon>Sordariomycetidae</taxon>
        <taxon>Sordariales</taxon>
        <taxon>Lasiosphaeriaceae</taxon>
        <taxon>Immersiella</taxon>
    </lineage>
</organism>